<comment type="caution">
    <text evidence="2">The sequence shown here is derived from an EMBL/GenBank/DDBJ whole genome shotgun (WGS) entry which is preliminary data.</text>
</comment>
<evidence type="ECO:0000313" key="2">
    <source>
        <dbReference type="EMBL" id="KAJ8872159.1"/>
    </source>
</evidence>
<evidence type="ECO:0000313" key="3">
    <source>
        <dbReference type="Proteomes" id="UP001159363"/>
    </source>
</evidence>
<feature type="compositionally biased region" description="Basic and acidic residues" evidence="1">
    <location>
        <begin position="15"/>
        <end position="25"/>
    </location>
</feature>
<accession>A0ABQ9GJG2</accession>
<name>A0ABQ9GJG2_9NEOP</name>
<dbReference type="Proteomes" id="UP001159363">
    <property type="component" value="Chromosome 10"/>
</dbReference>
<reference evidence="2 3" key="1">
    <citation type="submission" date="2023-02" db="EMBL/GenBank/DDBJ databases">
        <title>LHISI_Scaffold_Assembly.</title>
        <authorList>
            <person name="Stuart O.P."/>
            <person name="Cleave R."/>
            <person name="Magrath M.J.L."/>
            <person name="Mikheyev A.S."/>
        </authorList>
    </citation>
    <scope>NUCLEOTIDE SEQUENCE [LARGE SCALE GENOMIC DNA]</scope>
    <source>
        <strain evidence="2">Daus_M_001</strain>
        <tissue evidence="2">Leg muscle</tissue>
    </source>
</reference>
<organism evidence="2 3">
    <name type="scientific">Dryococelus australis</name>
    <dbReference type="NCBI Taxonomy" id="614101"/>
    <lineage>
        <taxon>Eukaryota</taxon>
        <taxon>Metazoa</taxon>
        <taxon>Ecdysozoa</taxon>
        <taxon>Arthropoda</taxon>
        <taxon>Hexapoda</taxon>
        <taxon>Insecta</taxon>
        <taxon>Pterygota</taxon>
        <taxon>Neoptera</taxon>
        <taxon>Polyneoptera</taxon>
        <taxon>Phasmatodea</taxon>
        <taxon>Verophasmatodea</taxon>
        <taxon>Anareolatae</taxon>
        <taxon>Phasmatidae</taxon>
        <taxon>Eurycanthinae</taxon>
        <taxon>Dryococelus</taxon>
    </lineage>
</organism>
<gene>
    <name evidence="2" type="ORF">PR048_025761</name>
</gene>
<proteinExistence type="predicted"/>
<evidence type="ECO:0000256" key="1">
    <source>
        <dbReference type="SAM" id="MobiDB-lite"/>
    </source>
</evidence>
<protein>
    <submittedName>
        <fullName evidence="2">Uncharacterized protein</fullName>
    </submittedName>
</protein>
<sequence length="316" mass="34740">MPLIGGFSRAREVAYSDLPDEKETDFSQSQASDKKEKTAGMAEKGLTAHDPHTRRSLLHSSSTSDEDALDWRLNFNHMYICNKFVIGLYYIRHVLANSAPVDEHFAIVQSNHVQSSKERSDIYAAATGEPTLLSGEICVALNNEVLRADEGGMRREWSRVETQGREKRDISEKTRRTRGIVRTIPTCENQGATPPGIELVSTQWEASSLTTTPLQPPYKLVLSYIDGNNGRATVAERLACSPPTTAIRVQSSAGSLRIFSCGNCAGRCRWSAGFLGGSPVSPALSFWRCSVLTSITLFGSQDLDVKSRPKSLHFTA</sequence>
<dbReference type="EMBL" id="JARBHB010000011">
    <property type="protein sequence ID" value="KAJ8872159.1"/>
    <property type="molecule type" value="Genomic_DNA"/>
</dbReference>
<keyword evidence="3" id="KW-1185">Reference proteome</keyword>
<feature type="region of interest" description="Disordered" evidence="1">
    <location>
        <begin position="15"/>
        <end position="61"/>
    </location>
</feature>